<sequence length="405" mass="44736">MPRNTKLTSQKQETGRVIPKFIIYFTPPSSPEISDSDFELDSDEEIEELSLDGSDDASTSGTCVTLSTTATSNASNASQASSQTSCSPLSPVVKDFAPLTPHAQLLAQYTTAKISHQPDALVADTRQSVLNHLHSNPVIFNDLQFLIPTYTYDYGLTNKLAHNIGYHTAGGRISELDKVAMLELIFNAGDDYYDLYQRVHERIKTSKEAIAPKPGSKRWHQEQQQKQVEEMRELQERLENEEEMASRIAEFPESMRAPATESTLPIGVTSVAEMYVQNFGLSWGDVKKSSSDEGHPQEQQVMVTVPVFSSPPEDGMFFAFTKPILTHTETAKENCAQVKIKLPPKAASTSALSCLASRNLKLSKRTKARELVANRPTASHYDLFVRAEGEPTGGEDRAEAPVQLP</sequence>
<proteinExistence type="predicted"/>
<feature type="coiled-coil region" evidence="1">
    <location>
        <begin position="221"/>
        <end position="251"/>
    </location>
</feature>
<dbReference type="OrthoDB" id="3675680at2759"/>
<name>A0A6A5V5U6_9PLEO</name>
<dbReference type="Proteomes" id="UP000800036">
    <property type="component" value="Unassembled WGS sequence"/>
</dbReference>
<accession>A0A6A5V5U6</accession>
<evidence type="ECO:0000313" key="3">
    <source>
        <dbReference type="Proteomes" id="UP000800036"/>
    </source>
</evidence>
<evidence type="ECO:0000256" key="1">
    <source>
        <dbReference type="SAM" id="Coils"/>
    </source>
</evidence>
<keyword evidence="1" id="KW-0175">Coiled coil</keyword>
<dbReference type="AlphaFoldDB" id="A0A6A5V5U6"/>
<reference evidence="2" key="1">
    <citation type="journal article" date="2020" name="Stud. Mycol.">
        <title>101 Dothideomycetes genomes: a test case for predicting lifestyles and emergence of pathogens.</title>
        <authorList>
            <person name="Haridas S."/>
            <person name="Albert R."/>
            <person name="Binder M."/>
            <person name="Bloem J."/>
            <person name="Labutti K."/>
            <person name="Salamov A."/>
            <person name="Andreopoulos B."/>
            <person name="Baker S."/>
            <person name="Barry K."/>
            <person name="Bills G."/>
            <person name="Bluhm B."/>
            <person name="Cannon C."/>
            <person name="Castanera R."/>
            <person name="Culley D."/>
            <person name="Daum C."/>
            <person name="Ezra D."/>
            <person name="Gonzalez J."/>
            <person name="Henrissat B."/>
            <person name="Kuo A."/>
            <person name="Liang C."/>
            <person name="Lipzen A."/>
            <person name="Lutzoni F."/>
            <person name="Magnuson J."/>
            <person name="Mondo S."/>
            <person name="Nolan M."/>
            <person name="Ohm R."/>
            <person name="Pangilinan J."/>
            <person name="Park H.-J."/>
            <person name="Ramirez L."/>
            <person name="Alfaro M."/>
            <person name="Sun H."/>
            <person name="Tritt A."/>
            <person name="Yoshinaga Y."/>
            <person name="Zwiers L.-H."/>
            <person name="Turgeon B."/>
            <person name="Goodwin S."/>
            <person name="Spatafora J."/>
            <person name="Crous P."/>
            <person name="Grigoriev I."/>
        </authorList>
    </citation>
    <scope>NUCLEOTIDE SEQUENCE</scope>
    <source>
        <strain evidence="2">CBS 107.79</strain>
    </source>
</reference>
<dbReference type="EMBL" id="ML976686">
    <property type="protein sequence ID" value="KAF1972444.1"/>
    <property type="molecule type" value="Genomic_DNA"/>
</dbReference>
<gene>
    <name evidence="2" type="ORF">BU23DRAFT_599542</name>
</gene>
<keyword evidence="3" id="KW-1185">Reference proteome</keyword>
<organism evidence="2 3">
    <name type="scientific">Bimuria novae-zelandiae CBS 107.79</name>
    <dbReference type="NCBI Taxonomy" id="1447943"/>
    <lineage>
        <taxon>Eukaryota</taxon>
        <taxon>Fungi</taxon>
        <taxon>Dikarya</taxon>
        <taxon>Ascomycota</taxon>
        <taxon>Pezizomycotina</taxon>
        <taxon>Dothideomycetes</taxon>
        <taxon>Pleosporomycetidae</taxon>
        <taxon>Pleosporales</taxon>
        <taxon>Massarineae</taxon>
        <taxon>Didymosphaeriaceae</taxon>
        <taxon>Bimuria</taxon>
    </lineage>
</organism>
<protein>
    <submittedName>
        <fullName evidence="2">Uncharacterized protein</fullName>
    </submittedName>
</protein>
<evidence type="ECO:0000313" key="2">
    <source>
        <dbReference type="EMBL" id="KAF1972444.1"/>
    </source>
</evidence>